<dbReference type="PROSITE" id="PS00675">
    <property type="entry name" value="SIGMA54_INTERACT_1"/>
    <property type="match status" value="1"/>
</dbReference>
<keyword evidence="4" id="KW-0813">Transport</keyword>
<dbReference type="InterPro" id="IPR027417">
    <property type="entry name" value="P-loop_NTPase"/>
</dbReference>
<evidence type="ECO:0000256" key="7">
    <source>
        <dbReference type="ARBA" id="ARBA00022840"/>
    </source>
</evidence>
<reference evidence="12 13" key="1">
    <citation type="submission" date="2009-05" db="EMBL/GenBank/DDBJ databases">
        <authorList>
            <person name="Setubal J.C."/>
            <person name="Boyle S."/>
            <person name="Crasta O.R."/>
            <person name="Gillespie J.J."/>
            <person name="Kenyon R.W."/>
            <person name="Lu J."/>
            <person name="Mane S."/>
            <person name="Nagrani S."/>
            <person name="Shallom J.M."/>
            <person name="Shallom S."/>
            <person name="Shukla M."/>
            <person name="Snyder E.E."/>
            <person name="Sobral B.W."/>
            <person name="Wattam A.R."/>
            <person name="Will R."/>
            <person name="Williams K."/>
            <person name="Yoo H."/>
            <person name="Munk C."/>
            <person name="Tapia R."/>
            <person name="Green L."/>
            <person name="Rogers Y."/>
            <person name="Detter J.C."/>
            <person name="Bruce D."/>
            <person name="Brettin T.S."/>
            <person name="Tsolis R."/>
        </authorList>
    </citation>
    <scope>NUCLEOTIDE SEQUENCE [LARGE SCALE GENOMIC DNA]</scope>
    <source>
        <strain evidence="12 13">LMG 3301</strain>
    </source>
</reference>
<dbReference type="PANTHER" id="PTHR11384">
    <property type="entry name" value="ATP-BINDING CASSETTE, SUB-FAMILY D MEMBER"/>
    <property type="match status" value="1"/>
</dbReference>
<evidence type="ECO:0000313" key="13">
    <source>
        <dbReference type="Proteomes" id="UP000004386"/>
    </source>
</evidence>
<dbReference type="SUPFAM" id="SSF52540">
    <property type="entry name" value="P-loop containing nucleoside triphosphate hydrolases"/>
    <property type="match status" value="1"/>
</dbReference>
<dbReference type="InterPro" id="IPR017871">
    <property type="entry name" value="ABC_transporter-like_CS"/>
</dbReference>
<dbReference type="InterPro" id="IPR036640">
    <property type="entry name" value="ABC1_TM_sf"/>
</dbReference>
<feature type="transmembrane region" description="Helical" evidence="10">
    <location>
        <begin position="102"/>
        <end position="120"/>
    </location>
</feature>
<keyword evidence="8 10" id="KW-1133">Transmembrane helix</keyword>
<evidence type="ECO:0000256" key="8">
    <source>
        <dbReference type="ARBA" id="ARBA00022989"/>
    </source>
</evidence>
<dbReference type="InterPro" id="IPR011527">
    <property type="entry name" value="ABC1_TM_dom"/>
</dbReference>
<dbReference type="HOGENOM" id="CLU_007587_8_0_5"/>
<dbReference type="GO" id="GO:0005524">
    <property type="term" value="F:ATP binding"/>
    <property type="evidence" value="ECO:0007669"/>
    <property type="project" value="UniProtKB-KW"/>
</dbReference>
<comment type="similarity">
    <text evidence="3">Belongs to the ABC transporter superfamily.</text>
</comment>
<gene>
    <name evidence="12" type="ORF">OINT_2000218</name>
</gene>
<evidence type="ECO:0000256" key="5">
    <source>
        <dbReference type="ARBA" id="ARBA00022692"/>
    </source>
</evidence>
<evidence type="ECO:0000256" key="2">
    <source>
        <dbReference type="ARBA" id="ARBA00004651"/>
    </source>
</evidence>
<protein>
    <submittedName>
        <fullName evidence="12">Export ATP-binding/permease protein</fullName>
    </submittedName>
</protein>
<keyword evidence="6" id="KW-0547">Nucleotide-binding</keyword>
<feature type="transmembrane region" description="Helical" evidence="10">
    <location>
        <begin position="226"/>
        <end position="248"/>
    </location>
</feature>
<evidence type="ECO:0000256" key="6">
    <source>
        <dbReference type="ARBA" id="ARBA00022741"/>
    </source>
</evidence>
<sequence>MLQYVTKRYHPVFRTRCGLDKKRQTRQLTLQARERSAVADMTSFWGLMRAYWISDRWKEAWVLTLAIFLMTAFVSKTTVWVAEASGLLMNSIVNVNTAPVQHPLMTIAANAGILVLLMLAKDVMLVGSRHFLSTTLHRKWRKWLNDQFSTALLNGRHTHFHLQQGRGKDQPDNIDQRLQESIKGMTGGAIGLVMGIVGVFLSAFFIGQKLIEMSTHVEGLDFLGSYGSAVLAFAAIVVYVPLGTLVAIKIGKRLERLNLGIQKAEGSYRGEWTTLLRRSFQISASGGEAVQRSVNDRLYKDVDGTWNRLNRFDAAYLAFSQAYGFLSNRIVAYIPGLLPYMSGSVSFRNYVTGAELVAAMINDCSWFIQVMPAIANLRANAGRVTGLAQAIENVQEPAEFYSRSGINRFAFAQQHPRFGLSVRNLTLMQGPDSEAPFLRSGVINIRAGDWVYMRGESGSGKTSFMKALNGLWPYGTGDIIYPQNATSLYATQEAKFPSVTLKQLVALPADEDRFSDLAVAAVLHEAGLGEFIERMNDADADGAPWDMILSGGQKQKIVLARILLHKPSIIFLDEATGALDPAAKTRFHEALKTRCPQAIVISIMHEDKLPLLENGQNVYSHVLDIRNGYVSLRPVHFDTLPDIAAETALIAAE</sequence>
<dbReference type="InterPro" id="IPR003439">
    <property type="entry name" value="ABC_transporter-like_ATP-bd"/>
</dbReference>
<dbReference type="Proteomes" id="UP000004386">
    <property type="component" value="Unassembled WGS sequence"/>
</dbReference>
<evidence type="ECO:0000259" key="11">
    <source>
        <dbReference type="PROSITE" id="PS50893"/>
    </source>
</evidence>
<dbReference type="PROSITE" id="PS50893">
    <property type="entry name" value="ABC_TRANSPORTER_2"/>
    <property type="match status" value="1"/>
</dbReference>
<dbReference type="InterPro" id="IPR050835">
    <property type="entry name" value="ABC_transporter_sub-D"/>
</dbReference>
<dbReference type="Pfam" id="PF00005">
    <property type="entry name" value="ABC_tran"/>
    <property type="match status" value="1"/>
</dbReference>
<dbReference type="PANTHER" id="PTHR11384:SF59">
    <property type="entry name" value="LYSOSOMAL COBALAMIN TRANSPORTER ABCD4"/>
    <property type="match status" value="1"/>
</dbReference>
<accession>C4WM87</accession>
<dbReference type="SMART" id="SM00382">
    <property type="entry name" value="AAA"/>
    <property type="match status" value="1"/>
</dbReference>
<dbReference type="GO" id="GO:0016887">
    <property type="term" value="F:ATP hydrolysis activity"/>
    <property type="evidence" value="ECO:0007669"/>
    <property type="project" value="InterPro"/>
</dbReference>
<evidence type="ECO:0000256" key="4">
    <source>
        <dbReference type="ARBA" id="ARBA00022448"/>
    </source>
</evidence>
<dbReference type="Pfam" id="PF06472">
    <property type="entry name" value="ABC_membrane_2"/>
    <property type="match status" value="1"/>
</dbReference>
<dbReference type="Gene3D" id="1.20.1560.10">
    <property type="entry name" value="ABC transporter type 1, transmembrane domain"/>
    <property type="match status" value="1"/>
</dbReference>
<evidence type="ECO:0000313" key="12">
    <source>
        <dbReference type="EMBL" id="EEQ93085.1"/>
    </source>
</evidence>
<evidence type="ECO:0000256" key="9">
    <source>
        <dbReference type="ARBA" id="ARBA00023136"/>
    </source>
</evidence>
<feature type="transmembrane region" description="Helical" evidence="10">
    <location>
        <begin position="187"/>
        <end position="206"/>
    </location>
</feature>
<comment type="subcellular location">
    <subcellularLocation>
        <location evidence="1">Cell inner membrane</location>
    </subcellularLocation>
    <subcellularLocation>
        <location evidence="2">Cell membrane</location>
        <topology evidence="2">Multi-pass membrane protein</topology>
    </subcellularLocation>
</comment>
<dbReference type="GO" id="GO:0005886">
    <property type="term" value="C:plasma membrane"/>
    <property type="evidence" value="ECO:0007669"/>
    <property type="project" value="UniProtKB-SubCell"/>
</dbReference>
<name>C4WM87_9HYPH</name>
<dbReference type="EMBL" id="ACQA01000002">
    <property type="protein sequence ID" value="EEQ93085.1"/>
    <property type="molecule type" value="Genomic_DNA"/>
</dbReference>
<keyword evidence="7 12" id="KW-0067">ATP-binding</keyword>
<organism evidence="12 13">
    <name type="scientific">Brucella intermedia LMG 3301</name>
    <dbReference type="NCBI Taxonomy" id="641118"/>
    <lineage>
        <taxon>Bacteria</taxon>
        <taxon>Pseudomonadati</taxon>
        <taxon>Pseudomonadota</taxon>
        <taxon>Alphaproteobacteria</taxon>
        <taxon>Hyphomicrobiales</taxon>
        <taxon>Brucellaceae</taxon>
        <taxon>Brucella/Ochrobactrum group</taxon>
        <taxon>Brucella</taxon>
    </lineage>
</organism>
<dbReference type="AlphaFoldDB" id="C4WM87"/>
<evidence type="ECO:0000256" key="3">
    <source>
        <dbReference type="ARBA" id="ARBA00005417"/>
    </source>
</evidence>
<dbReference type="SUPFAM" id="SSF90123">
    <property type="entry name" value="ABC transporter transmembrane region"/>
    <property type="match status" value="1"/>
</dbReference>
<dbReference type="InterPro" id="IPR025662">
    <property type="entry name" value="Sigma_54_int_dom_ATP-bd_1"/>
</dbReference>
<evidence type="ECO:0000256" key="1">
    <source>
        <dbReference type="ARBA" id="ARBA00004533"/>
    </source>
</evidence>
<feature type="domain" description="ABC transporter" evidence="11">
    <location>
        <begin position="420"/>
        <end position="652"/>
    </location>
</feature>
<feature type="transmembrane region" description="Helical" evidence="10">
    <location>
        <begin position="60"/>
        <end position="82"/>
    </location>
</feature>
<dbReference type="PROSITE" id="PS00211">
    <property type="entry name" value="ABC_TRANSPORTER_1"/>
    <property type="match status" value="1"/>
</dbReference>
<comment type="caution">
    <text evidence="12">The sequence shown here is derived from an EMBL/GenBank/DDBJ whole genome shotgun (WGS) entry which is preliminary data.</text>
</comment>
<dbReference type="GO" id="GO:0140359">
    <property type="term" value="F:ABC-type transporter activity"/>
    <property type="evidence" value="ECO:0007669"/>
    <property type="project" value="InterPro"/>
</dbReference>
<dbReference type="InterPro" id="IPR003593">
    <property type="entry name" value="AAA+_ATPase"/>
</dbReference>
<dbReference type="Gene3D" id="3.40.50.300">
    <property type="entry name" value="P-loop containing nucleotide triphosphate hydrolases"/>
    <property type="match status" value="1"/>
</dbReference>
<keyword evidence="9 10" id="KW-0472">Membrane</keyword>
<proteinExistence type="inferred from homology"/>
<keyword evidence="5 10" id="KW-0812">Transmembrane</keyword>
<evidence type="ECO:0000256" key="10">
    <source>
        <dbReference type="SAM" id="Phobius"/>
    </source>
</evidence>